<dbReference type="AlphaFoldDB" id="E9EH70"/>
<sequence length="188" mass="19973">MFSGDTSDATASSTLTSPSSSVSSTSSSSSSSSSDYERTPERKSLNRSLGVYNTIRRVSALLPGVIIAVDAWWIKSDRLCRPGDTVSICNKVIVLTFPVGLAAFLFDVATIIVNRLGIPGVSTMPLAISVMCHVVLAFTCFISFAGLFLVLKHSVNFSWPAAVLFIILVSSLGYVAVPPDLYGECHAS</sequence>
<proteinExistence type="predicted"/>
<keyword evidence="2" id="KW-0812">Transmembrane</keyword>
<feature type="region of interest" description="Disordered" evidence="1">
    <location>
        <begin position="1"/>
        <end position="41"/>
    </location>
</feature>
<dbReference type="KEGG" id="maw:19253529"/>
<dbReference type="HOGENOM" id="CLU_1372501_0_0_1"/>
<feature type="compositionally biased region" description="Low complexity" evidence="1">
    <location>
        <begin position="1"/>
        <end position="34"/>
    </location>
</feature>
<dbReference type="EMBL" id="GL698608">
    <property type="protein sequence ID" value="EFY84734.1"/>
    <property type="molecule type" value="Genomic_DNA"/>
</dbReference>
<dbReference type="Proteomes" id="UP000002499">
    <property type="component" value="Unassembled WGS sequence"/>
</dbReference>
<evidence type="ECO:0000256" key="2">
    <source>
        <dbReference type="SAM" id="Phobius"/>
    </source>
</evidence>
<organism evidence="4">
    <name type="scientific">Metarhizium acridum (strain CQMa 102)</name>
    <dbReference type="NCBI Taxonomy" id="655827"/>
    <lineage>
        <taxon>Eukaryota</taxon>
        <taxon>Fungi</taxon>
        <taxon>Dikarya</taxon>
        <taxon>Ascomycota</taxon>
        <taxon>Pezizomycotina</taxon>
        <taxon>Sordariomycetes</taxon>
        <taxon>Hypocreomycetidae</taxon>
        <taxon>Hypocreales</taxon>
        <taxon>Clavicipitaceae</taxon>
        <taxon>Metarhizium</taxon>
    </lineage>
</organism>
<gene>
    <name evidence="3" type="ORF">MAC_09218</name>
</gene>
<feature type="transmembrane region" description="Helical" evidence="2">
    <location>
        <begin position="94"/>
        <end position="114"/>
    </location>
</feature>
<keyword evidence="4" id="KW-1185">Reference proteome</keyword>
<accession>E9EH70</accession>
<feature type="transmembrane region" description="Helical" evidence="2">
    <location>
        <begin position="157"/>
        <end position="177"/>
    </location>
</feature>
<reference evidence="3 4" key="1">
    <citation type="journal article" date="2011" name="PLoS Genet.">
        <title>Genome sequencing and comparative transcriptomics of the model entomopathogenic fungi Metarhizium anisopliae and M. acridum.</title>
        <authorList>
            <person name="Gao Q."/>
            <person name="Jin K."/>
            <person name="Ying S.H."/>
            <person name="Zhang Y."/>
            <person name="Xiao G."/>
            <person name="Shang Y."/>
            <person name="Duan Z."/>
            <person name="Hu X."/>
            <person name="Xie X.Q."/>
            <person name="Zhou G."/>
            <person name="Peng G."/>
            <person name="Luo Z."/>
            <person name="Huang W."/>
            <person name="Wang B."/>
            <person name="Fang W."/>
            <person name="Wang S."/>
            <person name="Zhong Y."/>
            <person name="Ma L.J."/>
            <person name="St Leger R.J."/>
            <person name="Zhao G.P."/>
            <person name="Pei Y."/>
            <person name="Feng M.G."/>
            <person name="Xia Y."/>
            <person name="Wang C."/>
        </authorList>
    </citation>
    <scope>NUCLEOTIDE SEQUENCE [LARGE SCALE GENOMIC DNA]</scope>
    <source>
        <strain evidence="3 4">CQMa 102</strain>
    </source>
</reference>
<dbReference type="GeneID" id="19253529"/>
<dbReference type="InParanoid" id="E9EH70"/>
<protein>
    <submittedName>
        <fullName evidence="3">Uncharacterized protein</fullName>
    </submittedName>
</protein>
<keyword evidence="2" id="KW-1133">Transmembrane helix</keyword>
<evidence type="ECO:0000313" key="4">
    <source>
        <dbReference type="Proteomes" id="UP000002499"/>
    </source>
</evidence>
<keyword evidence="2" id="KW-0472">Membrane</keyword>
<name>E9EH70_METAQ</name>
<evidence type="ECO:0000256" key="1">
    <source>
        <dbReference type="SAM" id="MobiDB-lite"/>
    </source>
</evidence>
<dbReference type="OMA" id="CFLAHID"/>
<evidence type="ECO:0000313" key="3">
    <source>
        <dbReference type="EMBL" id="EFY84734.1"/>
    </source>
</evidence>
<feature type="transmembrane region" description="Helical" evidence="2">
    <location>
        <begin position="126"/>
        <end position="151"/>
    </location>
</feature>
<dbReference type="OrthoDB" id="10366126at2759"/>